<sequence length="80" mass="9192">MKPPWPLSTREAIVHFYLFEYFQDDLIVVLLKTVTELEKINETIDGLKNDVIPEAKGAVRIDVLGGIVMQKVTSERSYIR</sequence>
<accession>A0A392NHH6</accession>
<dbReference type="InterPro" id="IPR023393">
    <property type="entry name" value="START-like_dom_sf"/>
</dbReference>
<name>A0A392NHH6_9FABA</name>
<dbReference type="Gene3D" id="3.30.530.20">
    <property type="match status" value="1"/>
</dbReference>
<reference evidence="1 2" key="1">
    <citation type="journal article" date="2018" name="Front. Plant Sci.">
        <title>Red Clover (Trifolium pratense) and Zigzag Clover (T. medium) - A Picture of Genomic Similarities and Differences.</title>
        <authorList>
            <person name="Dluhosova J."/>
            <person name="Istvanek J."/>
            <person name="Nedelnik J."/>
            <person name="Repkova J."/>
        </authorList>
    </citation>
    <scope>NUCLEOTIDE SEQUENCE [LARGE SCALE GENOMIC DNA]</scope>
    <source>
        <strain evidence="2">cv. 10/8</strain>
        <tissue evidence="1">Leaf</tissue>
    </source>
</reference>
<proteinExistence type="predicted"/>
<evidence type="ECO:0000313" key="2">
    <source>
        <dbReference type="Proteomes" id="UP000265520"/>
    </source>
</evidence>
<dbReference type="AlphaFoldDB" id="A0A392NHH6"/>
<dbReference type="PANTHER" id="PTHR34560">
    <property type="entry name" value="POLYKETIDE CYCLASE/DEHYDRASE/LIPID TRANSPORT SUPERFAMILY PROTEIN"/>
    <property type="match status" value="1"/>
</dbReference>
<protein>
    <submittedName>
        <fullName evidence="1">START-2 domain protein</fullName>
    </submittedName>
</protein>
<dbReference type="PANTHER" id="PTHR34560:SF1">
    <property type="entry name" value="START DOMAIN-CONTAINING PROTEIN"/>
    <property type="match status" value="1"/>
</dbReference>
<dbReference type="Proteomes" id="UP000265520">
    <property type="component" value="Unassembled WGS sequence"/>
</dbReference>
<dbReference type="EMBL" id="LXQA010039987">
    <property type="protein sequence ID" value="MCH99317.1"/>
    <property type="molecule type" value="Genomic_DNA"/>
</dbReference>
<evidence type="ECO:0000313" key="1">
    <source>
        <dbReference type="EMBL" id="MCH99317.1"/>
    </source>
</evidence>
<gene>
    <name evidence="1" type="ORF">A2U01_0020329</name>
</gene>
<organism evidence="1 2">
    <name type="scientific">Trifolium medium</name>
    <dbReference type="NCBI Taxonomy" id="97028"/>
    <lineage>
        <taxon>Eukaryota</taxon>
        <taxon>Viridiplantae</taxon>
        <taxon>Streptophyta</taxon>
        <taxon>Embryophyta</taxon>
        <taxon>Tracheophyta</taxon>
        <taxon>Spermatophyta</taxon>
        <taxon>Magnoliopsida</taxon>
        <taxon>eudicotyledons</taxon>
        <taxon>Gunneridae</taxon>
        <taxon>Pentapetalae</taxon>
        <taxon>rosids</taxon>
        <taxon>fabids</taxon>
        <taxon>Fabales</taxon>
        <taxon>Fabaceae</taxon>
        <taxon>Papilionoideae</taxon>
        <taxon>50 kb inversion clade</taxon>
        <taxon>NPAAA clade</taxon>
        <taxon>Hologalegina</taxon>
        <taxon>IRL clade</taxon>
        <taxon>Trifolieae</taxon>
        <taxon>Trifolium</taxon>
    </lineage>
</organism>
<keyword evidence="2" id="KW-1185">Reference proteome</keyword>
<comment type="caution">
    <text evidence="1">The sequence shown here is derived from an EMBL/GenBank/DDBJ whole genome shotgun (WGS) entry which is preliminary data.</text>
</comment>